<dbReference type="VEuPathDB" id="TrichDB:TVAG_281330"/>
<evidence type="ECO:0000256" key="1">
    <source>
        <dbReference type="SAM" id="Phobius"/>
    </source>
</evidence>
<evidence type="ECO:0000313" key="2">
    <source>
        <dbReference type="EMBL" id="EAX98535.1"/>
    </source>
</evidence>
<feature type="transmembrane region" description="Helical" evidence="1">
    <location>
        <begin position="304"/>
        <end position="327"/>
    </location>
</feature>
<gene>
    <name evidence="2" type="ORF">TVAG_281330</name>
</gene>
<keyword evidence="1" id="KW-0812">Transmembrane</keyword>
<evidence type="ECO:0000313" key="3">
    <source>
        <dbReference type="Proteomes" id="UP000001542"/>
    </source>
</evidence>
<dbReference type="KEGG" id="tva:4756332"/>
<accession>A2F957</accession>
<dbReference type="InParanoid" id="A2F957"/>
<dbReference type="EMBL" id="DS113671">
    <property type="protein sequence ID" value="EAX98535.1"/>
    <property type="molecule type" value="Genomic_DNA"/>
</dbReference>
<protein>
    <submittedName>
        <fullName evidence="2">Uncharacterized protein</fullName>
    </submittedName>
</protein>
<dbReference type="RefSeq" id="XP_001311465.1">
    <property type="nucleotide sequence ID" value="XM_001311464.1"/>
</dbReference>
<dbReference type="VEuPathDB" id="TrichDB:TVAGG3_0236500"/>
<keyword evidence="1" id="KW-1133">Transmembrane helix</keyword>
<reference evidence="2" key="2">
    <citation type="journal article" date="2007" name="Science">
        <title>Draft genome sequence of the sexually transmitted pathogen Trichomonas vaginalis.</title>
        <authorList>
            <person name="Carlton J.M."/>
            <person name="Hirt R.P."/>
            <person name="Silva J.C."/>
            <person name="Delcher A.L."/>
            <person name="Schatz M."/>
            <person name="Zhao Q."/>
            <person name="Wortman J.R."/>
            <person name="Bidwell S.L."/>
            <person name="Alsmark U.C.M."/>
            <person name="Besteiro S."/>
            <person name="Sicheritz-Ponten T."/>
            <person name="Noel C.J."/>
            <person name="Dacks J.B."/>
            <person name="Foster P.G."/>
            <person name="Simillion C."/>
            <person name="Van de Peer Y."/>
            <person name="Miranda-Saavedra D."/>
            <person name="Barton G.J."/>
            <person name="Westrop G.D."/>
            <person name="Mueller S."/>
            <person name="Dessi D."/>
            <person name="Fiori P.L."/>
            <person name="Ren Q."/>
            <person name="Paulsen I."/>
            <person name="Zhang H."/>
            <person name="Bastida-Corcuera F.D."/>
            <person name="Simoes-Barbosa A."/>
            <person name="Brown M.T."/>
            <person name="Hayes R.D."/>
            <person name="Mukherjee M."/>
            <person name="Okumura C.Y."/>
            <person name="Schneider R."/>
            <person name="Smith A.J."/>
            <person name="Vanacova S."/>
            <person name="Villalvazo M."/>
            <person name="Haas B.J."/>
            <person name="Pertea M."/>
            <person name="Feldblyum T.V."/>
            <person name="Utterback T.R."/>
            <person name="Shu C.L."/>
            <person name="Osoegawa K."/>
            <person name="de Jong P.J."/>
            <person name="Hrdy I."/>
            <person name="Horvathova L."/>
            <person name="Zubacova Z."/>
            <person name="Dolezal P."/>
            <person name="Malik S.B."/>
            <person name="Logsdon J.M. Jr."/>
            <person name="Henze K."/>
            <person name="Gupta A."/>
            <person name="Wang C.C."/>
            <person name="Dunne R.L."/>
            <person name="Upcroft J.A."/>
            <person name="Upcroft P."/>
            <person name="White O."/>
            <person name="Salzberg S.L."/>
            <person name="Tang P."/>
            <person name="Chiu C.-H."/>
            <person name="Lee Y.-S."/>
            <person name="Embley T.M."/>
            <person name="Coombs G.H."/>
            <person name="Mottram J.C."/>
            <person name="Tachezy J."/>
            <person name="Fraser-Liggett C.M."/>
            <person name="Johnson P.J."/>
        </authorList>
    </citation>
    <scope>NUCLEOTIDE SEQUENCE [LARGE SCALE GENOMIC DNA]</scope>
    <source>
        <strain evidence="2">G3</strain>
    </source>
</reference>
<dbReference type="PANTHER" id="PTHR16861:SF4">
    <property type="entry name" value="SH3 DOMAIN PROTEIN (AFU_ORTHOLOGUE AFUA_1G13610)"/>
    <property type="match status" value="1"/>
</dbReference>
<keyword evidence="3" id="KW-1185">Reference proteome</keyword>
<dbReference type="Proteomes" id="UP000001542">
    <property type="component" value="Unassembled WGS sequence"/>
</dbReference>
<sequence>MLFSIFALRHMSRKVNSVPDPRDVFPECKSFVQPRNTFEPKIQSINKGDLLCILGSIMIAGKGDYQVTGAIPYEVQNSEDFQYNKTETVKNALAVIGNEVHVNVYPVSKVECLEDDGCKIQFMRVSHSIVEYGTNKNKGNLSYAYGKRFIVSTANKGKFTLSQYATINKNKKTQDVFDETDFTVISAQQMTMKWKRSKYGDFEHNNIKDHESTSGEISASTTFNMFSDFNDKESEQLLNVYNRGEDVSLEGHVSLEWKPLSSGSETEWYFPEITATLSTEEGIFTKGNIDQDFPLTHSSGLSGVAIFFIVLGVICVIVVPIVAIYLIKNKKNQHYDTI</sequence>
<keyword evidence="1" id="KW-0472">Membrane</keyword>
<dbReference type="AlphaFoldDB" id="A2F957"/>
<proteinExistence type="predicted"/>
<dbReference type="PANTHER" id="PTHR16861">
    <property type="entry name" value="GLYCOPROTEIN 38"/>
    <property type="match status" value="1"/>
</dbReference>
<organism evidence="2 3">
    <name type="scientific">Trichomonas vaginalis (strain ATCC PRA-98 / G3)</name>
    <dbReference type="NCBI Taxonomy" id="412133"/>
    <lineage>
        <taxon>Eukaryota</taxon>
        <taxon>Metamonada</taxon>
        <taxon>Parabasalia</taxon>
        <taxon>Trichomonadida</taxon>
        <taxon>Trichomonadidae</taxon>
        <taxon>Trichomonas</taxon>
    </lineage>
</organism>
<name>A2F957_TRIV3</name>
<reference evidence="2" key="1">
    <citation type="submission" date="2006-10" db="EMBL/GenBank/DDBJ databases">
        <authorList>
            <person name="Amadeo P."/>
            <person name="Zhao Q."/>
            <person name="Wortman J."/>
            <person name="Fraser-Liggett C."/>
            <person name="Carlton J."/>
        </authorList>
    </citation>
    <scope>NUCLEOTIDE SEQUENCE</scope>
    <source>
        <strain evidence="2">G3</strain>
    </source>
</reference>